<feature type="transmembrane region" description="Helical" evidence="1">
    <location>
        <begin position="26"/>
        <end position="48"/>
    </location>
</feature>
<keyword evidence="1" id="KW-1133">Transmembrane helix</keyword>
<sequence length="96" mass="11342">MLRPVPASLISVIIHYINQYDNIHQFVWTSTYLIAVIIYFPTGLHINYNKLPMTSIQLLYGKLYDFINLYMDFHTQLQPCDGIWKSILLVVYNKCK</sequence>
<keyword evidence="1" id="KW-0812">Transmembrane</keyword>
<proteinExistence type="predicted"/>
<comment type="caution">
    <text evidence="2">The sequence shown here is derived from an EMBL/GenBank/DDBJ whole genome shotgun (WGS) entry which is preliminary data.</text>
</comment>
<dbReference type="EMBL" id="JAUDFV010000152">
    <property type="protein sequence ID" value="KAL2718345.1"/>
    <property type="molecule type" value="Genomic_DNA"/>
</dbReference>
<organism evidence="2 3">
    <name type="scientific">Vespula squamosa</name>
    <name type="common">Southern yellow jacket</name>
    <name type="synonym">Wasp</name>
    <dbReference type="NCBI Taxonomy" id="30214"/>
    <lineage>
        <taxon>Eukaryota</taxon>
        <taxon>Metazoa</taxon>
        <taxon>Ecdysozoa</taxon>
        <taxon>Arthropoda</taxon>
        <taxon>Hexapoda</taxon>
        <taxon>Insecta</taxon>
        <taxon>Pterygota</taxon>
        <taxon>Neoptera</taxon>
        <taxon>Endopterygota</taxon>
        <taxon>Hymenoptera</taxon>
        <taxon>Apocrita</taxon>
        <taxon>Aculeata</taxon>
        <taxon>Vespoidea</taxon>
        <taxon>Vespidae</taxon>
        <taxon>Vespinae</taxon>
        <taxon>Vespula</taxon>
    </lineage>
</organism>
<reference evidence="2 3" key="1">
    <citation type="journal article" date="2024" name="Ann. Entomol. Soc. Am.">
        <title>Genomic analyses of the southern and eastern yellowjacket wasps (Hymenoptera: Vespidae) reveal evolutionary signatures of social life.</title>
        <authorList>
            <person name="Catto M.A."/>
            <person name="Caine P.B."/>
            <person name="Orr S.E."/>
            <person name="Hunt B.G."/>
            <person name="Goodisman M.A.D."/>
        </authorList>
    </citation>
    <scope>NUCLEOTIDE SEQUENCE [LARGE SCALE GENOMIC DNA]</scope>
    <source>
        <strain evidence="2">233</strain>
        <tissue evidence="2">Head and thorax</tissue>
    </source>
</reference>
<gene>
    <name evidence="2" type="ORF">V1478_012221</name>
</gene>
<keyword evidence="1" id="KW-0472">Membrane</keyword>
<evidence type="ECO:0000313" key="2">
    <source>
        <dbReference type="EMBL" id="KAL2718345.1"/>
    </source>
</evidence>
<evidence type="ECO:0000256" key="1">
    <source>
        <dbReference type="SAM" id="Phobius"/>
    </source>
</evidence>
<dbReference type="AlphaFoldDB" id="A0ABD2AEU4"/>
<dbReference type="Proteomes" id="UP001607302">
    <property type="component" value="Unassembled WGS sequence"/>
</dbReference>
<name>A0ABD2AEU4_VESSQ</name>
<evidence type="ECO:0000313" key="3">
    <source>
        <dbReference type="Proteomes" id="UP001607302"/>
    </source>
</evidence>
<keyword evidence="3" id="KW-1185">Reference proteome</keyword>
<accession>A0ABD2AEU4</accession>
<protein>
    <submittedName>
        <fullName evidence="2">Uncharacterized protein</fullName>
    </submittedName>
</protein>